<accession>E1WYS0</accession>
<evidence type="ECO:0000313" key="2">
    <source>
        <dbReference type="EMBL" id="CBW27710.1"/>
    </source>
</evidence>
<evidence type="ECO:0000313" key="3">
    <source>
        <dbReference type="Proteomes" id="UP000008963"/>
    </source>
</evidence>
<dbReference type="SUPFAM" id="SSF140931">
    <property type="entry name" value="Fic-like"/>
    <property type="match status" value="1"/>
</dbReference>
<evidence type="ECO:0000259" key="1">
    <source>
        <dbReference type="PROSITE" id="PS51459"/>
    </source>
</evidence>
<dbReference type="EMBL" id="FQ312005">
    <property type="protein sequence ID" value="CBW27710.1"/>
    <property type="molecule type" value="Genomic_DNA"/>
</dbReference>
<dbReference type="Pfam" id="PF02661">
    <property type="entry name" value="Fic"/>
    <property type="match status" value="1"/>
</dbReference>
<gene>
    <name evidence="2" type="ordered locus">BMS_2940</name>
</gene>
<dbReference type="HOGENOM" id="CLU_362770_0_0_7"/>
<sequence length="773" mass="88566">MHRNLIFTLLVALTAFGCTHNSTFYSVKSKPKNYVLRYPAAASESCKTVVEQFFKSSFSDRRERLMTNISNFDETERIGITNAIESIHFIDYNYTVKELDQVFKGHKELSKVEYPYAFNKGRREAREVLGRVGNFLRGRGAVATPQWDEAAFENFVDARKYLIANRPDYSLETFKEVHTMMMKNGVEEIKDSELGAIRKVALIGNERGRGVTDEALENINSNPYLGFQVTSVTTEGEVRRSKGAILYPTPSNIKDEALARIETTHPETFEKITAFKEGDRSISENDLMTTLVEALTEERFSWFNETRRALGSLDTEEKINDYIEMVVNFQRDMVSIHPFRNGNGRTTREFILNYALIKEGLPPSRIADPNMDLYSPIEVWREQVVKGMESTNSLYEDITNRLELNLPVENSPELFSPYTIRSASIDAKKYSSKAVKEDARVADVDPRQYMEFVSYMVDEDPSLIAKIEKSPHETLLGINKKYESFLKTVKVDFTHKKEGLQEVNLAFVDRDFKATFGEGAFRNSQDWDAKMALWYQDSVVWRGLAYRRDVEESEILKIFREIHPQMTSNDVAKKIRGNMSQKQMKEIVLADFDRYNDDLYHGGLVQMAKDHSETGPQYGTSYGYSTSKDRKVGKAFAMGAMQFQITDDAGKRVQVTYGMQNDPDVIEKLKDQLKGRVLIGVRRANKDVDLGRLKQVRPEFSYKYGRQQEVMGIGAADPDSVMVVQILKDDGDIAVSYFRNPKNPSELLVVKDPKVSEFEEVTEEMITRRINIE</sequence>
<dbReference type="Proteomes" id="UP000008963">
    <property type="component" value="Chromosome"/>
</dbReference>
<dbReference type="InterPro" id="IPR003812">
    <property type="entry name" value="Fido"/>
</dbReference>
<dbReference type="eggNOG" id="COG3177">
    <property type="taxonomic scope" value="Bacteria"/>
</dbReference>
<dbReference type="PATRIC" id="fig|862908.3.peg.2812"/>
<dbReference type="KEGG" id="bmx:BMS_2940"/>
<organism evidence="2 3">
    <name type="scientific">Halobacteriovorax marinus (strain ATCC BAA-682 / DSM 15412 / SJ)</name>
    <name type="common">Bacteriovorax marinus</name>
    <dbReference type="NCBI Taxonomy" id="862908"/>
    <lineage>
        <taxon>Bacteria</taxon>
        <taxon>Pseudomonadati</taxon>
        <taxon>Bdellovibrionota</taxon>
        <taxon>Bacteriovoracia</taxon>
        <taxon>Bacteriovoracales</taxon>
        <taxon>Halobacteriovoraceae</taxon>
        <taxon>Halobacteriovorax</taxon>
    </lineage>
</organism>
<dbReference type="InterPro" id="IPR036597">
    <property type="entry name" value="Fido-like_dom_sf"/>
</dbReference>
<reference evidence="3" key="1">
    <citation type="journal article" date="2013" name="ISME J.">
        <title>A small predatory core genome in the divergent marine Bacteriovorax marinus SJ and the terrestrial Bdellovibrio bacteriovorus.</title>
        <authorList>
            <person name="Crossman L.C."/>
            <person name="Chen H."/>
            <person name="Cerdeno-Tarraga A.M."/>
            <person name="Brooks K."/>
            <person name="Quail M.A."/>
            <person name="Pineiro S.A."/>
            <person name="Hobley L."/>
            <person name="Sockett R.E."/>
            <person name="Bentley S.D."/>
            <person name="Parkhill J."/>
            <person name="Williams H.N."/>
            <person name="Stine O.C."/>
        </authorList>
    </citation>
    <scope>NUCLEOTIDE SEQUENCE [LARGE SCALE GENOMIC DNA]</scope>
    <source>
        <strain evidence="3">ATCC BAA-682 / DSM 15412 / SJ</strain>
    </source>
</reference>
<dbReference type="RefSeq" id="WP_014245484.1">
    <property type="nucleotide sequence ID" value="NC_016620.1"/>
</dbReference>
<dbReference type="PROSITE" id="PS51459">
    <property type="entry name" value="FIDO"/>
    <property type="match status" value="1"/>
</dbReference>
<protein>
    <submittedName>
        <fullName evidence="2">Exported protein</fullName>
    </submittedName>
</protein>
<dbReference type="OrthoDB" id="9807853at2"/>
<dbReference type="PROSITE" id="PS51257">
    <property type="entry name" value="PROKAR_LIPOPROTEIN"/>
    <property type="match status" value="1"/>
</dbReference>
<dbReference type="Gene3D" id="1.10.3290.10">
    <property type="entry name" value="Fido-like domain"/>
    <property type="match status" value="1"/>
</dbReference>
<keyword evidence="3" id="KW-1185">Reference proteome</keyword>
<feature type="domain" description="Fido" evidence="1">
    <location>
        <begin position="256"/>
        <end position="397"/>
    </location>
</feature>
<name>E1WYS0_HALMS</name>
<proteinExistence type="predicted"/>
<dbReference type="AlphaFoldDB" id="E1WYS0"/>
<dbReference type="STRING" id="862908.BMS_2940"/>